<dbReference type="Pfam" id="PF00498">
    <property type="entry name" value="FHA"/>
    <property type="match status" value="1"/>
</dbReference>
<dbReference type="PROSITE" id="PS50006">
    <property type="entry name" value="FHA_DOMAIN"/>
    <property type="match status" value="1"/>
</dbReference>
<keyword evidence="4" id="KW-1185">Reference proteome</keyword>
<dbReference type="AlphaFoldDB" id="A0A5A5T9W5"/>
<evidence type="ECO:0000259" key="2">
    <source>
        <dbReference type="PROSITE" id="PS50006"/>
    </source>
</evidence>
<gene>
    <name evidence="3" type="ORF">KDI_16910</name>
</gene>
<dbReference type="InterPro" id="IPR050923">
    <property type="entry name" value="Cell_Proc_Reg/RNA_Proc"/>
</dbReference>
<dbReference type="Gene3D" id="2.60.200.20">
    <property type="match status" value="1"/>
</dbReference>
<dbReference type="SMART" id="SM00240">
    <property type="entry name" value="FHA"/>
    <property type="match status" value="1"/>
</dbReference>
<reference evidence="3 4" key="1">
    <citation type="submission" date="2019-01" db="EMBL/GenBank/DDBJ databases">
        <title>Draft genome sequence of Dictyobacter sp. Uno17.</title>
        <authorList>
            <person name="Wang C.M."/>
            <person name="Zheng Y."/>
            <person name="Sakai Y."/>
            <person name="Abe K."/>
            <person name="Yokota A."/>
            <person name="Yabe S."/>
        </authorList>
    </citation>
    <scope>NUCLEOTIDE SEQUENCE [LARGE SCALE GENOMIC DNA]</scope>
    <source>
        <strain evidence="3 4">Uno17</strain>
    </source>
</reference>
<dbReference type="SUPFAM" id="SSF49879">
    <property type="entry name" value="SMAD/FHA domain"/>
    <property type="match status" value="1"/>
</dbReference>
<name>A0A5A5T9W5_9CHLR</name>
<sequence length="458" mass="49680">MDKCPYCGAETRQGDNFCLNCGNRLLSTTPSPSDSQAIGDATVAEPEGWSPDAAPAPSNNHANWASDPSAPSVEPPATREPAVATLEKIAEPGHFVLRSDSGEELQDFPLDKAEIVIGRAPTSDILLSKDKLTSRRHATVLYENGQYFLQDDRSANGTFVNAQQLEEATPYLLQDGDHVGIGEHELVFRAHGNRAPEIEDLPTIAVPSDSAYGRPEENHPQDALAAPAAHIDDYNTRAIEEEQSEESQPVGTAVPAVEPEFVEPPVTPTPDVPASITDYESVPAPASVSSASNDVEPKPASYVEAPAETQDGEVTFGRFASITPPALPDLSALMASLSSLDGQIMSLQKQFNATQEAQRNHDSEVVNTANQLRDGVRRVSDRMDNTIADVARSREALAWAELLQLMEDVMNNPRDIEYVTKLARKARELNKVFQIHQNVLNTMAECNSLLRGLIGEEK</sequence>
<dbReference type="PANTHER" id="PTHR23308">
    <property type="entry name" value="NUCLEAR INHIBITOR OF PROTEIN PHOSPHATASE-1"/>
    <property type="match status" value="1"/>
</dbReference>
<dbReference type="InterPro" id="IPR008984">
    <property type="entry name" value="SMAD_FHA_dom_sf"/>
</dbReference>
<evidence type="ECO:0000313" key="4">
    <source>
        <dbReference type="Proteomes" id="UP000322530"/>
    </source>
</evidence>
<dbReference type="EMBL" id="BIXY01000019">
    <property type="protein sequence ID" value="GCF08127.1"/>
    <property type="molecule type" value="Genomic_DNA"/>
</dbReference>
<organism evidence="3 4">
    <name type="scientific">Dictyobacter arantiisoli</name>
    <dbReference type="NCBI Taxonomy" id="2014874"/>
    <lineage>
        <taxon>Bacteria</taxon>
        <taxon>Bacillati</taxon>
        <taxon>Chloroflexota</taxon>
        <taxon>Ktedonobacteria</taxon>
        <taxon>Ktedonobacterales</taxon>
        <taxon>Dictyobacteraceae</taxon>
        <taxon>Dictyobacter</taxon>
    </lineage>
</organism>
<feature type="region of interest" description="Disordered" evidence="1">
    <location>
        <begin position="259"/>
        <end position="278"/>
    </location>
</feature>
<dbReference type="Proteomes" id="UP000322530">
    <property type="component" value="Unassembled WGS sequence"/>
</dbReference>
<dbReference type="CDD" id="cd00060">
    <property type="entry name" value="FHA"/>
    <property type="match status" value="1"/>
</dbReference>
<feature type="region of interest" description="Disordered" evidence="1">
    <location>
        <begin position="29"/>
        <end position="80"/>
    </location>
</feature>
<dbReference type="RefSeq" id="WP_149401128.1">
    <property type="nucleotide sequence ID" value="NZ_BIXY01000019.1"/>
</dbReference>
<comment type="caution">
    <text evidence="3">The sequence shown here is derived from an EMBL/GenBank/DDBJ whole genome shotgun (WGS) entry which is preliminary data.</text>
</comment>
<accession>A0A5A5T9W5</accession>
<evidence type="ECO:0000256" key="1">
    <source>
        <dbReference type="SAM" id="MobiDB-lite"/>
    </source>
</evidence>
<evidence type="ECO:0000313" key="3">
    <source>
        <dbReference type="EMBL" id="GCF08127.1"/>
    </source>
</evidence>
<feature type="domain" description="FHA" evidence="2">
    <location>
        <begin position="115"/>
        <end position="165"/>
    </location>
</feature>
<protein>
    <recommendedName>
        <fullName evidence="2">FHA domain-containing protein</fullName>
    </recommendedName>
</protein>
<proteinExistence type="predicted"/>
<dbReference type="OrthoDB" id="1683123at2"/>
<dbReference type="InterPro" id="IPR026870">
    <property type="entry name" value="Zinc_ribbon_dom"/>
</dbReference>
<dbReference type="Pfam" id="PF13240">
    <property type="entry name" value="Zn_Ribbon_1"/>
    <property type="match status" value="1"/>
</dbReference>
<dbReference type="InterPro" id="IPR000253">
    <property type="entry name" value="FHA_dom"/>
</dbReference>